<dbReference type="NCBIfam" id="TIGR02532">
    <property type="entry name" value="IV_pilin_GFxxxE"/>
    <property type="match status" value="1"/>
</dbReference>
<dbReference type="Gene3D" id="3.55.40.10">
    <property type="entry name" value="minor pseudopilin epsh domain"/>
    <property type="match status" value="1"/>
</dbReference>
<keyword evidence="11" id="KW-1185">Reference proteome</keyword>
<dbReference type="Proteomes" id="UP001476583">
    <property type="component" value="Chromosome"/>
</dbReference>
<reference evidence="10 11" key="1">
    <citation type="submission" date="2024-03" db="EMBL/GenBank/DDBJ databases">
        <title>Complete genome of BD2.</title>
        <authorList>
            <person name="Cao G."/>
        </authorList>
    </citation>
    <scope>NUCLEOTIDE SEQUENCE [LARGE SCALE GENOMIC DNA]</scope>
    <source>
        <strain evidence="10 11">BD2</strain>
    </source>
</reference>
<proteinExistence type="predicted"/>
<keyword evidence="3" id="KW-1003">Cell membrane</keyword>
<dbReference type="SUPFAM" id="SSF54523">
    <property type="entry name" value="Pili subunits"/>
    <property type="match status" value="1"/>
</dbReference>
<protein>
    <recommendedName>
        <fullName evidence="2">Type II secretion system protein H</fullName>
    </recommendedName>
    <alternativeName>
        <fullName evidence="9">General secretion pathway protein H</fullName>
    </alternativeName>
</protein>
<dbReference type="InterPro" id="IPR045584">
    <property type="entry name" value="Pilin-like"/>
</dbReference>
<evidence type="ECO:0000256" key="3">
    <source>
        <dbReference type="ARBA" id="ARBA00022475"/>
    </source>
</evidence>
<evidence type="ECO:0000256" key="8">
    <source>
        <dbReference type="ARBA" id="ARBA00023136"/>
    </source>
</evidence>
<evidence type="ECO:0000256" key="6">
    <source>
        <dbReference type="ARBA" id="ARBA00022692"/>
    </source>
</evidence>
<evidence type="ECO:0000256" key="7">
    <source>
        <dbReference type="ARBA" id="ARBA00022989"/>
    </source>
</evidence>
<keyword evidence="7" id="KW-1133">Transmembrane helix</keyword>
<evidence type="ECO:0000256" key="1">
    <source>
        <dbReference type="ARBA" id="ARBA00004377"/>
    </source>
</evidence>
<evidence type="ECO:0000313" key="10">
    <source>
        <dbReference type="EMBL" id="WXL24663.1"/>
    </source>
</evidence>
<gene>
    <name evidence="10" type="primary">gspH</name>
    <name evidence="10" type="ORF">WG219_15240</name>
</gene>
<dbReference type="PRINTS" id="PR00885">
    <property type="entry name" value="BCTERIALGSPH"/>
</dbReference>
<comment type="subcellular location">
    <subcellularLocation>
        <location evidence="1">Cell inner membrane</location>
        <topology evidence="1">Single-pass membrane protein</topology>
    </subcellularLocation>
</comment>
<dbReference type="Pfam" id="PF07963">
    <property type="entry name" value="N_methyl"/>
    <property type="match status" value="1"/>
</dbReference>
<evidence type="ECO:0000256" key="5">
    <source>
        <dbReference type="ARBA" id="ARBA00022519"/>
    </source>
</evidence>
<dbReference type="InterPro" id="IPR049875">
    <property type="entry name" value="TypeII_GspH"/>
</dbReference>
<dbReference type="InterPro" id="IPR002416">
    <property type="entry name" value="T2SS_protein-GspH"/>
</dbReference>
<dbReference type="NCBIfam" id="TIGR01708">
    <property type="entry name" value="typeII_sec_gspH"/>
    <property type="match status" value="1"/>
</dbReference>
<keyword evidence="8" id="KW-0472">Membrane</keyword>
<keyword evidence="5" id="KW-0997">Cell inner membrane</keyword>
<dbReference type="EMBL" id="CP148074">
    <property type="protein sequence ID" value="WXL24663.1"/>
    <property type="molecule type" value="Genomic_DNA"/>
</dbReference>
<evidence type="ECO:0000256" key="2">
    <source>
        <dbReference type="ARBA" id="ARBA00021549"/>
    </source>
</evidence>
<name>A0ABZ2RF46_ECTME</name>
<keyword evidence="4" id="KW-0488">Methylation</keyword>
<evidence type="ECO:0000256" key="4">
    <source>
        <dbReference type="ARBA" id="ARBA00022481"/>
    </source>
</evidence>
<organism evidence="10 11">
    <name type="scientific">Ectopseudomonas mendocina</name>
    <name type="common">Pseudomonas mendocina</name>
    <dbReference type="NCBI Taxonomy" id="300"/>
    <lineage>
        <taxon>Bacteria</taxon>
        <taxon>Pseudomonadati</taxon>
        <taxon>Pseudomonadota</taxon>
        <taxon>Gammaproteobacteria</taxon>
        <taxon>Pseudomonadales</taxon>
        <taxon>Pseudomonadaceae</taxon>
        <taxon>Ectopseudomonas</taxon>
    </lineage>
</organism>
<dbReference type="InterPro" id="IPR012902">
    <property type="entry name" value="N_methyl_site"/>
</dbReference>
<sequence>MARQPECGFTLMELLLVIMLVALSASMISLVSPESGSRLARYEGRQLQDLLQSLRHEAVLNFSDYGLRIEPASYSVMHLDEQGQWQPDQRFRLHNLPHLMRFRLELNEAGSSLGNHEVASGVPHILLLSSDEISAFTLWIEQDNKALLSLSSDGIEDAELELLN</sequence>
<accession>A0ABZ2RF46</accession>
<evidence type="ECO:0000256" key="9">
    <source>
        <dbReference type="ARBA" id="ARBA00030775"/>
    </source>
</evidence>
<evidence type="ECO:0000313" key="11">
    <source>
        <dbReference type="Proteomes" id="UP001476583"/>
    </source>
</evidence>
<keyword evidence="6" id="KW-0812">Transmembrane</keyword>